<evidence type="ECO:0008006" key="3">
    <source>
        <dbReference type="Google" id="ProtNLM"/>
    </source>
</evidence>
<organism evidence="1 2">
    <name type="scientific">Streptomyces atriruber</name>
    <dbReference type="NCBI Taxonomy" id="545121"/>
    <lineage>
        <taxon>Bacteria</taxon>
        <taxon>Bacillati</taxon>
        <taxon>Actinomycetota</taxon>
        <taxon>Actinomycetes</taxon>
        <taxon>Kitasatosporales</taxon>
        <taxon>Streptomycetaceae</taxon>
        <taxon>Streptomyces</taxon>
    </lineage>
</organism>
<gene>
    <name evidence="1" type="ORF">ABZ921_36870</name>
</gene>
<accession>A0ABV3BYX2</accession>
<dbReference type="EMBL" id="JBEYXV010000025">
    <property type="protein sequence ID" value="MEU6826218.1"/>
    <property type="molecule type" value="Genomic_DNA"/>
</dbReference>
<evidence type="ECO:0000313" key="2">
    <source>
        <dbReference type="Proteomes" id="UP001551176"/>
    </source>
</evidence>
<comment type="caution">
    <text evidence="1">The sequence shown here is derived from an EMBL/GenBank/DDBJ whole genome shotgun (WGS) entry which is preliminary data.</text>
</comment>
<sequence>MDEAVVDEAVVVDCGSLVGLSGGVSEQHRKDVLLSVLLAQLVANKKFARHTDAVRWYESYGETLERVGWIVKEHEGFARQHPHEVPYRIGPLVLRTLGRVSGDAAVSLARAAVRALTELDPADRAAELFEDQAHFGRAGNFQLAVAEEEADGLLVVRLGRFRFRVVDEATEVGRLLHTDFRAADEFVGGAQVLHLNEDVYGPLRDEIAEKLGARVGALVAPVGGVR</sequence>
<dbReference type="RefSeq" id="WP_359357257.1">
    <property type="nucleotide sequence ID" value="NZ_JBEYXV010000025.1"/>
</dbReference>
<reference evidence="1 2" key="1">
    <citation type="submission" date="2024-06" db="EMBL/GenBank/DDBJ databases">
        <title>The Natural Products Discovery Center: Release of the First 8490 Sequenced Strains for Exploring Actinobacteria Biosynthetic Diversity.</title>
        <authorList>
            <person name="Kalkreuter E."/>
            <person name="Kautsar S.A."/>
            <person name="Yang D."/>
            <person name="Bader C.D."/>
            <person name="Teijaro C.N."/>
            <person name="Fluegel L."/>
            <person name="Davis C.M."/>
            <person name="Simpson J.R."/>
            <person name="Lauterbach L."/>
            <person name="Steele A.D."/>
            <person name="Gui C."/>
            <person name="Meng S."/>
            <person name="Li G."/>
            <person name="Viehrig K."/>
            <person name="Ye F."/>
            <person name="Su P."/>
            <person name="Kiefer A.F."/>
            <person name="Nichols A."/>
            <person name="Cepeda A.J."/>
            <person name="Yan W."/>
            <person name="Fan B."/>
            <person name="Jiang Y."/>
            <person name="Adhikari A."/>
            <person name="Zheng C.-J."/>
            <person name="Schuster L."/>
            <person name="Cowan T.M."/>
            <person name="Smanski M.J."/>
            <person name="Chevrette M.G."/>
            <person name="De Carvalho L.P.S."/>
            <person name="Shen B."/>
        </authorList>
    </citation>
    <scope>NUCLEOTIDE SEQUENCE [LARGE SCALE GENOMIC DNA]</scope>
    <source>
        <strain evidence="1 2">NPDC046838</strain>
    </source>
</reference>
<proteinExistence type="predicted"/>
<dbReference type="Proteomes" id="UP001551176">
    <property type="component" value="Unassembled WGS sequence"/>
</dbReference>
<name>A0ABV3BYX2_9ACTN</name>
<protein>
    <recommendedName>
        <fullName evidence="3">DUF4194 domain-containing protein</fullName>
    </recommendedName>
</protein>
<keyword evidence="2" id="KW-1185">Reference proteome</keyword>
<evidence type="ECO:0000313" key="1">
    <source>
        <dbReference type="EMBL" id="MEU6826218.1"/>
    </source>
</evidence>